<feature type="coiled-coil region" evidence="1">
    <location>
        <begin position="775"/>
        <end position="835"/>
    </location>
</feature>
<name>A0A8S5SBB4_9CAUD</name>
<accession>A0A8S5SBB4</accession>
<organism evidence="3">
    <name type="scientific">Siphoviridae sp. ctJLl6</name>
    <dbReference type="NCBI Taxonomy" id="2827836"/>
    <lineage>
        <taxon>Viruses</taxon>
        <taxon>Duplodnaviria</taxon>
        <taxon>Heunggongvirae</taxon>
        <taxon>Uroviricota</taxon>
        <taxon>Caudoviricetes</taxon>
    </lineage>
</organism>
<feature type="coiled-coil region" evidence="1">
    <location>
        <begin position="277"/>
        <end position="344"/>
    </location>
</feature>
<sequence>MSLKDIGKFSGLVKEFKGFSDATDNNAIKKFRDILNGLDDIGDVSKVLKVSGVSKEFAKSTIEASRWGEEIKKAGDAVDGIDDITDGVKDLKNTVNGLSSSTKEVSGLGDAFKGLGESFKSFITSPVGILSAVAAVTALSVALEDALTVDYDESFTKLTESSSKISETKSNLESMNSEYETTKKRISELEALKSSGQLTLSGKAELDNLVKQNSELERKIKLEETLLKLENKEAIDDAKDSMSKKSHSVAQSIQAGDKTGERNFKGIVGKVTDRNAIEEDIKLIKEYEKRIPEFEKKIVNQQKKIQKIKDSGNDAGLNPAKIKLKTLKDELNFYETAIESLNSDIKSRSSKMQEELNILKIDPEGNKAQIKEIEKSLNSITSLTENATEKQAKALEKIWDNDSFAQAQQKLVNDLRSGKDISVKDITNQFPELASACEEADISVETLREELMALASQDTGVTKLEDDFEQFQLKVVGAIQSIDSLNAAIAGSVSGKGLGLSIDEESGALEGELLDVISMYSQLDGYDPAVLFEKTANGVHLNVKALRELEAQQEALNKTEFLQTQQTLQTQLNTAIADQASALEKYGQASSEYESSSILVSSLEAQLETARQLASAYDGATSSYQKWLNAQSNGEEGDMFRNVSETMRERGKQLFEEGRYNTNEFRAIADYYSDTDLSTASVEELVSAYEAAKPKIDRFFTGTKEGVDNFVNDMKSISDSENLGWVKELEDGRLEFNIDDEDVANRLGISVEAVQSLIRAMNEYDDIVVGNKSGVQDFNTSIEEMQSKASEAKKRLEELSNTNLDLNFNFSSTDVTDLESQIERAKSNLEQFKNEDGTINLELDGAQDAITILQTLIQQKQTVSQPAIMTVDTSGLDENVANSVKKLQDYQTALNELNTLQSLQSAGISIDTSKIDEAKEKVNSAFEEIQSASKNGSFSITPDVSIDTSSTESLNSAISSLKPEIFAKVTPVIGENGLATSNATVNYTKGSQEAPSNKTAKVNYEKGKQENPSKKEAKVDYVKGSQENPISPVTAKVNYDLGTVAKPSDVTVKVNYDTSSAPKSSSNSKNDNGVQHINGTAHARGSWGLQNNETGALVNELGAEIVVRNGEWFVINNGYPALANFRKNDIIFNHEQTKSILEKGYVTGSHAKFAHSRGTAYSSGTWRPGNIGNGNIKNPTSYPSSKKEESTKSSSSDKSSEKSEKASEKIIDFVEIAIKRLEEGIKRIKITAESVFKTFTKRNEALGQEMSAIVNKINLSQQAYNKYMSQANSVGLSESYASQVRNGSINIATITDEDLSKKISDYQEW</sequence>
<feature type="compositionally biased region" description="Basic and acidic residues" evidence="2">
    <location>
        <begin position="1003"/>
        <end position="1021"/>
    </location>
</feature>
<feature type="region of interest" description="Disordered" evidence="2">
    <location>
        <begin position="1157"/>
        <end position="1204"/>
    </location>
</feature>
<feature type="compositionally biased region" description="Low complexity" evidence="2">
    <location>
        <begin position="1059"/>
        <end position="1070"/>
    </location>
</feature>
<reference evidence="3" key="1">
    <citation type="journal article" date="2021" name="Proc. Natl. Acad. Sci. U.S.A.">
        <title>A Catalog of Tens of Thousands of Viruses from Human Metagenomes Reveals Hidden Associations with Chronic Diseases.</title>
        <authorList>
            <person name="Tisza M.J."/>
            <person name="Buck C.B."/>
        </authorList>
    </citation>
    <scope>NUCLEOTIDE SEQUENCE</scope>
    <source>
        <strain evidence="3">CtJLl6</strain>
    </source>
</reference>
<evidence type="ECO:0000256" key="1">
    <source>
        <dbReference type="SAM" id="Coils"/>
    </source>
</evidence>
<dbReference type="SUPFAM" id="SSF161270">
    <property type="entry name" value="PspA lactotransferrin-binding region"/>
    <property type="match status" value="1"/>
</dbReference>
<feature type="region of interest" description="Disordered" evidence="2">
    <location>
        <begin position="1056"/>
        <end position="1086"/>
    </location>
</feature>
<proteinExistence type="predicted"/>
<evidence type="ECO:0000313" key="3">
    <source>
        <dbReference type="EMBL" id="DAF48216.1"/>
    </source>
</evidence>
<evidence type="ECO:0000256" key="2">
    <source>
        <dbReference type="SAM" id="MobiDB-lite"/>
    </source>
</evidence>
<keyword evidence="1" id="KW-0175">Coiled coil</keyword>
<feature type="coiled-coil region" evidence="1">
    <location>
        <begin position="165"/>
        <end position="233"/>
    </location>
</feature>
<dbReference type="EMBL" id="BK032565">
    <property type="protein sequence ID" value="DAF48216.1"/>
    <property type="molecule type" value="Genomic_DNA"/>
</dbReference>
<feature type="region of interest" description="Disordered" evidence="2">
    <location>
        <begin position="989"/>
        <end position="1021"/>
    </location>
</feature>
<protein>
    <submittedName>
        <fullName evidence="3">Uncharacterized protein</fullName>
    </submittedName>
</protein>
<feature type="compositionally biased region" description="Polar residues" evidence="2">
    <location>
        <begin position="989"/>
        <end position="1000"/>
    </location>
</feature>